<dbReference type="GO" id="GO:0016887">
    <property type="term" value="F:ATP hydrolysis activity"/>
    <property type="evidence" value="ECO:0007669"/>
    <property type="project" value="InterPro"/>
</dbReference>
<dbReference type="CDD" id="cd03225">
    <property type="entry name" value="ABC_cobalt_CbiO_domain1"/>
    <property type="match status" value="1"/>
</dbReference>
<dbReference type="InterPro" id="IPR030946">
    <property type="entry name" value="EcfA2"/>
</dbReference>
<feature type="domain" description="ABC transporter" evidence="9">
    <location>
        <begin position="3"/>
        <end position="245"/>
    </location>
</feature>
<evidence type="ECO:0000256" key="1">
    <source>
        <dbReference type="ARBA" id="ARBA00004202"/>
    </source>
</evidence>
<dbReference type="PATRIC" id="fig|879305.3.peg.270"/>
<name>F0GTY9_9FIRM</name>
<dbReference type="PANTHER" id="PTHR43553:SF27">
    <property type="entry name" value="ENERGY-COUPLING FACTOR TRANSPORTER ATP-BINDING PROTEIN ECFA2"/>
    <property type="match status" value="1"/>
</dbReference>
<dbReference type="InterPro" id="IPR015856">
    <property type="entry name" value="ABC_transpr_CbiO/EcfA_su"/>
</dbReference>
<comment type="function">
    <text evidence="8">ATP-binding (A) component of a common energy-coupling factor (ECF) ABC-transporter complex.</text>
</comment>
<dbReference type="InterPro" id="IPR050095">
    <property type="entry name" value="ECF_ABC_transporter_ATP-bd"/>
</dbReference>
<dbReference type="Proteomes" id="UP000005286">
    <property type="component" value="Unassembled WGS sequence"/>
</dbReference>
<dbReference type="SMART" id="SM00382">
    <property type="entry name" value="AAA"/>
    <property type="match status" value="1"/>
</dbReference>
<reference evidence="10 11" key="1">
    <citation type="submission" date="2011-01" db="EMBL/GenBank/DDBJ databases">
        <authorList>
            <person name="Durkin A.S."/>
            <person name="Madupu R."/>
            <person name="Torralba M."/>
            <person name="Gillis M."/>
            <person name="Methe B."/>
            <person name="Sutton G."/>
            <person name="Nelson K.E."/>
        </authorList>
    </citation>
    <scope>NUCLEOTIDE SEQUENCE [LARGE SCALE GENOMIC DNA]</scope>
    <source>
        <strain evidence="10 11">ACS-065-V-Col13</strain>
    </source>
</reference>
<keyword evidence="11" id="KW-1185">Reference proteome</keyword>
<dbReference type="EC" id="7.-.-.-" evidence="8"/>
<proteinExistence type="inferred from homology"/>
<dbReference type="STRING" id="879305.HMPREF9290_0074"/>
<dbReference type="AlphaFoldDB" id="F0GTY9"/>
<comment type="subunit">
    <text evidence="8">Forms a stable energy-coupling factor (ECF) transporter complex composed of 2 membrane-embedded substrate-binding proteins (S component), 2 ATP-binding proteins (A component) and 2 transmembrane proteins (T component).</text>
</comment>
<evidence type="ECO:0000256" key="5">
    <source>
        <dbReference type="ARBA" id="ARBA00022840"/>
    </source>
</evidence>
<gene>
    <name evidence="10" type="ORF">HMPREF9290_0074</name>
</gene>
<evidence type="ECO:0000256" key="8">
    <source>
        <dbReference type="RuleBase" id="RU365104"/>
    </source>
</evidence>
<dbReference type="Gene3D" id="3.40.50.300">
    <property type="entry name" value="P-loop containing nucleotide triphosphate hydrolases"/>
    <property type="match status" value="1"/>
</dbReference>
<dbReference type="PROSITE" id="PS00211">
    <property type="entry name" value="ABC_TRANSPORTER_1"/>
    <property type="match status" value="1"/>
</dbReference>
<dbReference type="FunFam" id="3.40.50.300:FF:000224">
    <property type="entry name" value="Energy-coupling factor transporter ATP-binding protein EcfA"/>
    <property type="match status" value="1"/>
</dbReference>
<evidence type="ECO:0000256" key="4">
    <source>
        <dbReference type="ARBA" id="ARBA00022741"/>
    </source>
</evidence>
<dbReference type="EMBL" id="AEXM01000008">
    <property type="protein sequence ID" value="EGC82740.1"/>
    <property type="molecule type" value="Genomic_DNA"/>
</dbReference>
<dbReference type="PANTHER" id="PTHR43553">
    <property type="entry name" value="HEAVY METAL TRANSPORTER"/>
    <property type="match status" value="1"/>
</dbReference>
<evidence type="ECO:0000256" key="3">
    <source>
        <dbReference type="ARBA" id="ARBA00022475"/>
    </source>
</evidence>
<dbReference type="GO" id="GO:0042626">
    <property type="term" value="F:ATPase-coupled transmembrane transporter activity"/>
    <property type="evidence" value="ECO:0007669"/>
    <property type="project" value="TreeGrafter"/>
</dbReference>
<organism evidence="10 11">
    <name type="scientific">Anaerococcus prevotii ACS-065-V-Col13</name>
    <dbReference type="NCBI Taxonomy" id="879305"/>
    <lineage>
        <taxon>Bacteria</taxon>
        <taxon>Bacillati</taxon>
        <taxon>Bacillota</taxon>
        <taxon>Tissierellia</taxon>
        <taxon>Tissierellales</taxon>
        <taxon>Peptoniphilaceae</taxon>
        <taxon>Anaerococcus</taxon>
    </lineage>
</organism>
<keyword evidence="5 8" id="KW-0067">ATP-binding</keyword>
<comment type="subcellular location">
    <subcellularLocation>
        <location evidence="1 8">Cell membrane</location>
        <topology evidence="1 8">Peripheral membrane protein</topology>
    </subcellularLocation>
</comment>
<evidence type="ECO:0000313" key="11">
    <source>
        <dbReference type="Proteomes" id="UP000005286"/>
    </source>
</evidence>
<dbReference type="SUPFAM" id="SSF52540">
    <property type="entry name" value="P-loop containing nucleoside triphosphate hydrolases"/>
    <property type="match status" value="1"/>
</dbReference>
<evidence type="ECO:0000256" key="6">
    <source>
        <dbReference type="ARBA" id="ARBA00022967"/>
    </source>
</evidence>
<keyword evidence="3 8" id="KW-1003">Cell membrane</keyword>
<dbReference type="PROSITE" id="PS50893">
    <property type="entry name" value="ABC_TRANSPORTER_2"/>
    <property type="match status" value="1"/>
</dbReference>
<dbReference type="InterPro" id="IPR003439">
    <property type="entry name" value="ABC_transporter-like_ATP-bd"/>
</dbReference>
<dbReference type="RefSeq" id="WP_004834023.1">
    <property type="nucleotide sequence ID" value="NZ_AEXM01000008.1"/>
</dbReference>
<keyword evidence="4 8" id="KW-0547">Nucleotide-binding</keyword>
<evidence type="ECO:0000259" key="9">
    <source>
        <dbReference type="PROSITE" id="PS50893"/>
    </source>
</evidence>
<dbReference type="InterPro" id="IPR017871">
    <property type="entry name" value="ABC_transporter-like_CS"/>
</dbReference>
<accession>F0GTY9</accession>
<keyword evidence="2 8" id="KW-0813">Transport</keyword>
<dbReference type="InterPro" id="IPR027417">
    <property type="entry name" value="P-loop_NTPase"/>
</dbReference>
<dbReference type="eggNOG" id="COG1122">
    <property type="taxonomic scope" value="Bacteria"/>
</dbReference>
<comment type="caution">
    <text evidence="10">The sequence shown here is derived from an EMBL/GenBank/DDBJ whole genome shotgun (WGS) entry which is preliminary data.</text>
</comment>
<protein>
    <recommendedName>
        <fullName evidence="8">Energy-coupling factor transporter ATP-binding protein EcfA2</fullName>
        <ecNumber evidence="8">7.-.-.-</ecNumber>
    </recommendedName>
</protein>
<dbReference type="NCBIfam" id="TIGR04521">
    <property type="entry name" value="ECF_ATPase_2"/>
    <property type="match status" value="1"/>
</dbReference>
<dbReference type="Pfam" id="PF00005">
    <property type="entry name" value="ABC_tran"/>
    <property type="match status" value="1"/>
</dbReference>
<keyword evidence="7 8" id="KW-0472">Membrane</keyword>
<evidence type="ECO:0000256" key="2">
    <source>
        <dbReference type="ARBA" id="ARBA00022448"/>
    </source>
</evidence>
<comment type="similarity">
    <text evidence="8">Belongs to the ABC transporter superfamily. Energy-coupling factor EcfA family.</text>
</comment>
<dbReference type="GO" id="GO:0043190">
    <property type="term" value="C:ATP-binding cassette (ABC) transporter complex"/>
    <property type="evidence" value="ECO:0007669"/>
    <property type="project" value="TreeGrafter"/>
</dbReference>
<evidence type="ECO:0000313" key="10">
    <source>
        <dbReference type="EMBL" id="EGC82740.1"/>
    </source>
</evidence>
<keyword evidence="6" id="KW-1278">Translocase</keyword>
<dbReference type="GO" id="GO:0005524">
    <property type="term" value="F:ATP binding"/>
    <property type="evidence" value="ECO:0007669"/>
    <property type="project" value="UniProtKB-UniRule"/>
</dbReference>
<dbReference type="InterPro" id="IPR003593">
    <property type="entry name" value="AAA+_ATPase"/>
</dbReference>
<sequence length="287" mass="32154">MKIELNNVDYIYNEGLPSEVYALKDINLNINSHEVVGLIGQTGSGKSTLVQLLNGLLIPSKGDCTIDGINSKDKKRRKEARFKVGLVFQYPENQLFEETIEKDIAFGPKNMGLSDEEVSKRVKMAMGKVGLEYETYKDKSPFELSGGQQRRVAVAGILSMNPRVLVLDELTAGLDPIGRDEIFSEIMNLYENDPELSIVLVSHSMEDVAEYVDRVIVMNKGEVYSDKSTYDTFTQVDLDSIGLDIPQITKFMRAYKKKNPEVRDDIYTVDAAIEELSRVLGGEDGKH</sequence>
<evidence type="ECO:0000256" key="7">
    <source>
        <dbReference type="ARBA" id="ARBA00023136"/>
    </source>
</evidence>